<evidence type="ECO:0000256" key="1">
    <source>
        <dbReference type="ARBA" id="ARBA00009570"/>
    </source>
</evidence>
<dbReference type="PANTHER" id="PTHR41534">
    <property type="entry name" value="BLR3401 PROTEIN"/>
    <property type="match status" value="1"/>
</dbReference>
<dbReference type="InterPro" id="IPR032710">
    <property type="entry name" value="NTF2-like_dom_sf"/>
</dbReference>
<keyword evidence="2" id="KW-0560">Oxidoreductase</keyword>
<dbReference type="AlphaFoldDB" id="X5ED77"/>
<dbReference type="GO" id="GO:0051213">
    <property type="term" value="F:dioxygenase activity"/>
    <property type="evidence" value="ECO:0007669"/>
    <property type="project" value="UniProtKB-KW"/>
</dbReference>
<dbReference type="OrthoDB" id="3212009at2"/>
<organism evidence="3 4">
    <name type="scientific">Corynebacterium glyciniphilum AJ 3170</name>
    <dbReference type="NCBI Taxonomy" id="1404245"/>
    <lineage>
        <taxon>Bacteria</taxon>
        <taxon>Bacillati</taxon>
        <taxon>Actinomycetota</taxon>
        <taxon>Actinomycetes</taxon>
        <taxon>Mycobacteriales</taxon>
        <taxon>Corynebacteriaceae</taxon>
        <taxon>Corynebacterium</taxon>
    </lineage>
</organism>
<comment type="similarity">
    <text evidence="1">Belongs to the bacterial ring-hydroxylating dioxygenase beta subunit family.</text>
</comment>
<reference evidence="3 4" key="1">
    <citation type="journal article" date="2015" name="Int. J. Syst. Evol. Microbiol.">
        <title>Revisiting Corynebacterium glyciniphilum (ex Kubota et al., 1972) sp. nov., nom. rev., isolated from putrefied banana.</title>
        <authorList>
            <person name="Al-Dilaimi A."/>
            <person name="Bednarz H."/>
            <person name="Lomker A."/>
            <person name="Niehaus K."/>
            <person name="Kalinowski J."/>
            <person name="Ruckert C."/>
        </authorList>
    </citation>
    <scope>NUCLEOTIDE SEQUENCE [LARGE SCALE GENOMIC DNA]</scope>
    <source>
        <strain evidence="3">AJ 3170</strain>
    </source>
</reference>
<dbReference type="GO" id="GO:0019380">
    <property type="term" value="P:3-phenylpropionate catabolic process"/>
    <property type="evidence" value="ECO:0007669"/>
    <property type="project" value="TreeGrafter"/>
</dbReference>
<dbReference type="SUPFAM" id="SSF54427">
    <property type="entry name" value="NTF2-like"/>
    <property type="match status" value="1"/>
</dbReference>
<gene>
    <name evidence="3" type="ORF">CGLY_10730</name>
</gene>
<evidence type="ECO:0000313" key="4">
    <source>
        <dbReference type="Proteomes" id="UP000023703"/>
    </source>
</evidence>
<dbReference type="Pfam" id="PF00866">
    <property type="entry name" value="Ring_hydroxyl_B"/>
    <property type="match status" value="1"/>
</dbReference>
<name>X5ED77_9CORY</name>
<evidence type="ECO:0000256" key="2">
    <source>
        <dbReference type="ARBA" id="ARBA00023002"/>
    </source>
</evidence>
<dbReference type="KEGG" id="cgy:CGLY_10730"/>
<dbReference type="InterPro" id="IPR000391">
    <property type="entry name" value="Rng_hydr_dOase-bsu"/>
</dbReference>
<dbReference type="Gene3D" id="3.10.450.50">
    <property type="match status" value="1"/>
</dbReference>
<keyword evidence="4" id="KW-1185">Reference proteome</keyword>
<protein>
    <submittedName>
        <fullName evidence="3">Putative small subunit of phenylpropionate dioxygenase</fullName>
    </submittedName>
</protein>
<dbReference type="STRING" id="1404245.CGLY_10730"/>
<dbReference type="HOGENOM" id="CLU_102527_0_0_11"/>
<sequence length="164" mass="18624">MSPFLSDTRVQRAIELIWYEAALLDRKDYPAWEQQFTEDGYYIVPVDPETEDFENSLNMIYDDARMRHLRVERLIQGFSPSAVAAATTVRTVSRFEVLELSDSEIVVRSAQIITAHKRNETRNLGAELTHRIRLTPDGGTDLIIQKVARLIDSQDAIGAAGFLI</sequence>
<dbReference type="PANTHER" id="PTHR41534:SF2">
    <property type="entry name" value="3-PHENYLPROPIONATE_CINNAMIC ACID DIOXYGENASE SUBUNIT BETA"/>
    <property type="match status" value="1"/>
</dbReference>
<accession>X5ED77</accession>
<dbReference type="eggNOG" id="COG5517">
    <property type="taxonomic scope" value="Bacteria"/>
</dbReference>
<proteinExistence type="inferred from homology"/>
<keyword evidence="3" id="KW-0223">Dioxygenase</keyword>
<evidence type="ECO:0000313" key="3">
    <source>
        <dbReference type="EMBL" id="AHW64591.1"/>
    </source>
</evidence>
<dbReference type="EMBL" id="CP006842">
    <property type="protein sequence ID" value="AHW64591.1"/>
    <property type="molecule type" value="Genomic_DNA"/>
</dbReference>
<dbReference type="Proteomes" id="UP000023703">
    <property type="component" value="Chromosome"/>
</dbReference>